<feature type="domain" description="Fe/B12 periplasmic-binding" evidence="5">
    <location>
        <begin position="69"/>
        <end position="326"/>
    </location>
</feature>
<dbReference type="AlphaFoldDB" id="A0A7I7T9L5"/>
<accession>A0A7I7T9L5</accession>
<dbReference type="GO" id="GO:0030288">
    <property type="term" value="C:outer membrane-bounded periplasmic space"/>
    <property type="evidence" value="ECO:0007669"/>
    <property type="project" value="TreeGrafter"/>
</dbReference>
<dbReference type="EMBL" id="AP022596">
    <property type="protein sequence ID" value="BBY64826.1"/>
    <property type="molecule type" value="Genomic_DNA"/>
</dbReference>
<evidence type="ECO:0000256" key="2">
    <source>
        <dbReference type="ARBA" id="ARBA00008814"/>
    </source>
</evidence>
<dbReference type="Proteomes" id="UP000467148">
    <property type="component" value="Chromosome"/>
</dbReference>
<keyword evidence="3" id="KW-0813">Transport</keyword>
<name>A0A7I7T9L5_9MYCO</name>
<proteinExistence type="inferred from homology"/>
<dbReference type="PROSITE" id="PS51257">
    <property type="entry name" value="PROKAR_LIPOPROTEIN"/>
    <property type="match status" value="1"/>
</dbReference>
<evidence type="ECO:0000256" key="1">
    <source>
        <dbReference type="ARBA" id="ARBA00004196"/>
    </source>
</evidence>
<gene>
    <name evidence="6" type="ORF">MHEL_30690</name>
</gene>
<dbReference type="SUPFAM" id="SSF53807">
    <property type="entry name" value="Helical backbone' metal receptor"/>
    <property type="match status" value="1"/>
</dbReference>
<reference evidence="6 7" key="1">
    <citation type="journal article" date="2019" name="Emerg. Microbes Infect.">
        <title>Comprehensive subspecies identification of 175 nontuberculous mycobacteria species based on 7547 genomic profiles.</title>
        <authorList>
            <person name="Matsumoto Y."/>
            <person name="Kinjo T."/>
            <person name="Motooka D."/>
            <person name="Nabeya D."/>
            <person name="Jung N."/>
            <person name="Uechi K."/>
            <person name="Horii T."/>
            <person name="Iida T."/>
            <person name="Fujita J."/>
            <person name="Nakamura S."/>
        </authorList>
    </citation>
    <scope>NUCLEOTIDE SEQUENCE [LARGE SCALE GENOMIC DNA]</scope>
    <source>
        <strain evidence="6 7">JCM 30396</strain>
    </source>
</reference>
<dbReference type="Gene3D" id="3.40.50.1980">
    <property type="entry name" value="Nitrogenase molybdenum iron protein domain"/>
    <property type="match status" value="2"/>
</dbReference>
<dbReference type="InterPro" id="IPR002491">
    <property type="entry name" value="ABC_transptr_periplasmic_BD"/>
</dbReference>
<dbReference type="Pfam" id="PF01497">
    <property type="entry name" value="Peripla_BP_2"/>
    <property type="match status" value="1"/>
</dbReference>
<evidence type="ECO:0000313" key="7">
    <source>
        <dbReference type="Proteomes" id="UP000467148"/>
    </source>
</evidence>
<dbReference type="InterPro" id="IPR051313">
    <property type="entry name" value="Bact_iron-sidero_bind"/>
</dbReference>
<keyword evidence="7" id="KW-1185">Reference proteome</keyword>
<dbReference type="GO" id="GO:1901678">
    <property type="term" value="P:iron coordination entity transport"/>
    <property type="evidence" value="ECO:0007669"/>
    <property type="project" value="UniProtKB-ARBA"/>
</dbReference>
<protein>
    <submittedName>
        <fullName evidence="6">ABC transporter substrate-binding protein</fullName>
    </submittedName>
</protein>
<evidence type="ECO:0000259" key="5">
    <source>
        <dbReference type="PROSITE" id="PS50983"/>
    </source>
</evidence>
<evidence type="ECO:0000313" key="6">
    <source>
        <dbReference type="EMBL" id="BBY64826.1"/>
    </source>
</evidence>
<organism evidence="6 7">
    <name type="scientific">Mycolicibacterium helvum</name>
    <dbReference type="NCBI Taxonomy" id="1534349"/>
    <lineage>
        <taxon>Bacteria</taxon>
        <taxon>Bacillati</taxon>
        <taxon>Actinomycetota</taxon>
        <taxon>Actinomycetes</taxon>
        <taxon>Mycobacteriales</taxon>
        <taxon>Mycobacteriaceae</taxon>
        <taxon>Mycolicibacterium</taxon>
    </lineage>
</organism>
<keyword evidence="4" id="KW-0732">Signal</keyword>
<dbReference type="PROSITE" id="PS50983">
    <property type="entry name" value="FE_B12_PBP"/>
    <property type="match status" value="1"/>
</dbReference>
<evidence type="ECO:0000256" key="3">
    <source>
        <dbReference type="ARBA" id="ARBA00022448"/>
    </source>
</evidence>
<dbReference type="CDD" id="cd01146">
    <property type="entry name" value="FhuD"/>
    <property type="match status" value="1"/>
</dbReference>
<dbReference type="KEGG" id="mhev:MHEL_30690"/>
<comment type="subcellular location">
    <subcellularLocation>
        <location evidence="1">Cell envelope</location>
    </subcellularLocation>
</comment>
<sequence length="337" mass="36030">MFIGRLGVSLRRSGTYLAVFAIGMTVLTGCGGTTKSQSASVAASSSVAAEPVTISHKFGETKVPANPQRVVTAGWTDQDYVLALGVVPVTTRAFFDNYNDFPWVKAETDGKGVPTMAGDQINFEAIAAAKPDVIFAIYETIDQKTYDRLSQIAPTVIQSADYPDEETPWEVQLLTTGKALGRTDQAKKLADEVNAKISEAKAAHPEFAGKTLVNDYTSELNAPYLIGKGDPRRALFDSLGFNAQDTVGDVSQEKLDLLEGDVLFVNGLTKEQLQDSPAFQRLAVVKDGRTLYAGPDSTLSGALTYTGPGAMLYALNLLVPQLSNALTGKPVEDLSHS</sequence>
<dbReference type="PANTHER" id="PTHR30532:SF24">
    <property type="entry name" value="FERRIC ENTEROBACTIN-BINDING PERIPLASMIC PROTEIN FEPB"/>
    <property type="match status" value="1"/>
</dbReference>
<dbReference type="PANTHER" id="PTHR30532">
    <property type="entry name" value="IRON III DICITRATE-BINDING PERIPLASMIC PROTEIN"/>
    <property type="match status" value="1"/>
</dbReference>
<comment type="similarity">
    <text evidence="2">Belongs to the bacterial solute-binding protein 8 family.</text>
</comment>
<evidence type="ECO:0000256" key="4">
    <source>
        <dbReference type="ARBA" id="ARBA00022729"/>
    </source>
</evidence>